<gene>
    <name evidence="3" type="ORF">MSAN_00285800</name>
</gene>
<keyword evidence="2" id="KW-1133">Transmembrane helix</keyword>
<dbReference type="AlphaFoldDB" id="A0A8H7DH20"/>
<organism evidence="3 4">
    <name type="scientific">Mycena sanguinolenta</name>
    <dbReference type="NCBI Taxonomy" id="230812"/>
    <lineage>
        <taxon>Eukaryota</taxon>
        <taxon>Fungi</taxon>
        <taxon>Dikarya</taxon>
        <taxon>Basidiomycota</taxon>
        <taxon>Agaricomycotina</taxon>
        <taxon>Agaricomycetes</taxon>
        <taxon>Agaricomycetidae</taxon>
        <taxon>Agaricales</taxon>
        <taxon>Marasmiineae</taxon>
        <taxon>Mycenaceae</taxon>
        <taxon>Mycena</taxon>
    </lineage>
</organism>
<proteinExistence type="predicted"/>
<feature type="transmembrane region" description="Helical" evidence="2">
    <location>
        <begin position="142"/>
        <end position="162"/>
    </location>
</feature>
<dbReference type="GO" id="GO:0000287">
    <property type="term" value="F:magnesium ion binding"/>
    <property type="evidence" value="ECO:0007669"/>
    <property type="project" value="TreeGrafter"/>
</dbReference>
<keyword evidence="4" id="KW-1185">Reference proteome</keyword>
<dbReference type="GO" id="GO:0015095">
    <property type="term" value="F:magnesium ion transmembrane transporter activity"/>
    <property type="evidence" value="ECO:0007669"/>
    <property type="project" value="TreeGrafter"/>
</dbReference>
<dbReference type="SUPFAM" id="SSF143865">
    <property type="entry name" value="CorA soluble domain-like"/>
    <property type="match status" value="1"/>
</dbReference>
<reference evidence="3" key="1">
    <citation type="submission" date="2020-05" db="EMBL/GenBank/DDBJ databases">
        <title>Mycena genomes resolve the evolution of fungal bioluminescence.</title>
        <authorList>
            <person name="Tsai I.J."/>
        </authorList>
    </citation>
    <scope>NUCLEOTIDE SEQUENCE</scope>
    <source>
        <strain evidence="3">160909Yilan</strain>
    </source>
</reference>
<dbReference type="OrthoDB" id="165352at2759"/>
<evidence type="ECO:0000256" key="1">
    <source>
        <dbReference type="ARBA" id="ARBA00004651"/>
    </source>
</evidence>
<comment type="subcellular location">
    <subcellularLocation>
        <location evidence="1">Cell membrane</location>
        <topology evidence="1">Multi-pass membrane protein</topology>
    </subcellularLocation>
</comment>
<protein>
    <submittedName>
        <fullName evidence="3">Uncharacterized protein</fullName>
    </submittedName>
</protein>
<evidence type="ECO:0000313" key="4">
    <source>
        <dbReference type="Proteomes" id="UP000623467"/>
    </source>
</evidence>
<sequence length="170" mass="19507">MRNAEFVKWCASPKSKRQPWIKVRWINVTSISWDIIKALSFKHEMHPLALEDVLHIRPHNVSKADYFLHHLFLRVLVHEVADESSPTFVAEAEGLDPSALTSKQALHQRKIEQARLDALKQGTLRVSVTPMFVFLFCDGTRFLVLLISESLLTIVGYARSLLLHKTLRPT</sequence>
<dbReference type="GO" id="GO:0050897">
    <property type="term" value="F:cobalt ion binding"/>
    <property type="evidence" value="ECO:0007669"/>
    <property type="project" value="TreeGrafter"/>
</dbReference>
<accession>A0A8H7DH20</accession>
<dbReference type="PANTHER" id="PTHR46494">
    <property type="entry name" value="CORA FAMILY METAL ION TRANSPORTER (EUROFUNG)"/>
    <property type="match status" value="1"/>
</dbReference>
<evidence type="ECO:0000313" key="3">
    <source>
        <dbReference type="EMBL" id="KAF7374050.1"/>
    </source>
</evidence>
<name>A0A8H7DH20_9AGAR</name>
<dbReference type="InterPro" id="IPR045861">
    <property type="entry name" value="CorA_cytoplasmic_dom"/>
</dbReference>
<comment type="caution">
    <text evidence="3">The sequence shown here is derived from an EMBL/GenBank/DDBJ whole genome shotgun (WGS) entry which is preliminary data.</text>
</comment>
<dbReference type="Proteomes" id="UP000623467">
    <property type="component" value="Unassembled WGS sequence"/>
</dbReference>
<dbReference type="GO" id="GO:0015087">
    <property type="term" value="F:cobalt ion transmembrane transporter activity"/>
    <property type="evidence" value="ECO:0007669"/>
    <property type="project" value="TreeGrafter"/>
</dbReference>
<keyword evidence="2" id="KW-0472">Membrane</keyword>
<dbReference type="EMBL" id="JACAZH010000002">
    <property type="protein sequence ID" value="KAF7374050.1"/>
    <property type="molecule type" value="Genomic_DNA"/>
</dbReference>
<dbReference type="Gene3D" id="3.30.460.20">
    <property type="entry name" value="CorA soluble domain-like"/>
    <property type="match status" value="1"/>
</dbReference>
<dbReference type="GO" id="GO:0005886">
    <property type="term" value="C:plasma membrane"/>
    <property type="evidence" value="ECO:0007669"/>
    <property type="project" value="UniProtKB-SubCell"/>
</dbReference>
<dbReference type="PANTHER" id="PTHR46494:SF1">
    <property type="entry name" value="CORA FAMILY METAL ION TRANSPORTER (EUROFUNG)"/>
    <property type="match status" value="1"/>
</dbReference>
<keyword evidence="2" id="KW-0812">Transmembrane</keyword>
<evidence type="ECO:0000256" key="2">
    <source>
        <dbReference type="SAM" id="Phobius"/>
    </source>
</evidence>